<dbReference type="STRING" id="764103.G7DT05"/>
<dbReference type="InterPro" id="IPR007042">
    <property type="entry name" value="SERRATE/Ars2_C"/>
</dbReference>
<feature type="region of interest" description="Disordered" evidence="5">
    <location>
        <begin position="211"/>
        <end position="303"/>
    </location>
</feature>
<proteinExistence type="inferred from homology"/>
<feature type="compositionally biased region" description="Low complexity" evidence="5">
    <location>
        <begin position="274"/>
        <end position="294"/>
    </location>
</feature>
<evidence type="ECO:0000256" key="5">
    <source>
        <dbReference type="SAM" id="MobiDB-lite"/>
    </source>
</evidence>
<dbReference type="InterPro" id="IPR013087">
    <property type="entry name" value="Znf_C2H2_type"/>
</dbReference>
<evidence type="ECO:0000259" key="6">
    <source>
        <dbReference type="PROSITE" id="PS50157"/>
    </source>
</evidence>
<comment type="caution">
    <text evidence="7">The sequence shown here is derived from an EMBL/GenBank/DDBJ whole genome shotgun (WGS) entry which is preliminary data.</text>
</comment>
<name>G7DT05_MIXOS</name>
<dbReference type="OMA" id="PMANDSY"/>
<dbReference type="PROSITE" id="PS50157">
    <property type="entry name" value="ZINC_FINGER_C2H2_2"/>
    <property type="match status" value="1"/>
</dbReference>
<dbReference type="Pfam" id="PF04959">
    <property type="entry name" value="ARS2"/>
    <property type="match status" value="1"/>
</dbReference>
<dbReference type="PANTHER" id="PTHR13165:SF0">
    <property type="entry name" value="SERRATE RNA EFFECTOR MOLECULE HOMOLOG"/>
    <property type="match status" value="1"/>
</dbReference>
<keyword evidence="4" id="KW-0862">Zinc</keyword>
<evidence type="ECO:0000313" key="8">
    <source>
        <dbReference type="Proteomes" id="UP000009131"/>
    </source>
</evidence>
<organism evidence="7 8">
    <name type="scientific">Mixia osmundae (strain CBS 9802 / IAM 14324 / JCM 22182 / KY 12970)</name>
    <dbReference type="NCBI Taxonomy" id="764103"/>
    <lineage>
        <taxon>Eukaryota</taxon>
        <taxon>Fungi</taxon>
        <taxon>Dikarya</taxon>
        <taxon>Basidiomycota</taxon>
        <taxon>Pucciniomycotina</taxon>
        <taxon>Mixiomycetes</taxon>
        <taxon>Mixiales</taxon>
        <taxon>Mixiaceae</taxon>
        <taxon>Mixia</taxon>
    </lineage>
</organism>
<dbReference type="GO" id="GO:0003676">
    <property type="term" value="F:nucleic acid binding"/>
    <property type="evidence" value="ECO:0007669"/>
    <property type="project" value="InterPro"/>
</dbReference>
<dbReference type="RefSeq" id="XP_014566153.1">
    <property type="nucleotide sequence ID" value="XM_014710667.1"/>
</dbReference>
<accession>G7DT05</accession>
<gene>
    <name evidence="7" type="primary">Mo00361</name>
    <name evidence="7" type="ORF">E5Q_00361</name>
</gene>
<dbReference type="GO" id="GO:0016604">
    <property type="term" value="C:nuclear body"/>
    <property type="evidence" value="ECO:0007669"/>
    <property type="project" value="TreeGrafter"/>
</dbReference>
<keyword evidence="4" id="KW-0479">Metal-binding</keyword>
<feature type="region of interest" description="Disordered" evidence="5">
    <location>
        <begin position="655"/>
        <end position="738"/>
    </location>
</feature>
<dbReference type="InParanoid" id="G7DT05"/>
<feature type="compositionally biased region" description="Polar residues" evidence="5">
    <location>
        <begin position="233"/>
        <end position="248"/>
    </location>
</feature>
<dbReference type="EMBL" id="BABT02000023">
    <property type="protein sequence ID" value="GAA93715.1"/>
    <property type="molecule type" value="Genomic_DNA"/>
</dbReference>
<dbReference type="PROSITE" id="PS00028">
    <property type="entry name" value="ZINC_FINGER_C2H2_1"/>
    <property type="match status" value="1"/>
</dbReference>
<dbReference type="Proteomes" id="UP000009131">
    <property type="component" value="Unassembled WGS sequence"/>
</dbReference>
<feature type="domain" description="C2H2-type" evidence="6">
    <location>
        <begin position="580"/>
        <end position="608"/>
    </location>
</feature>
<dbReference type="CDD" id="cd00590">
    <property type="entry name" value="RRM_SF"/>
    <property type="match status" value="1"/>
</dbReference>
<dbReference type="OrthoDB" id="342064at2759"/>
<evidence type="ECO:0000256" key="4">
    <source>
        <dbReference type="PROSITE-ProRule" id="PRU00042"/>
    </source>
</evidence>
<dbReference type="eggNOG" id="KOG2295">
    <property type="taxonomic scope" value="Eukaryota"/>
</dbReference>
<dbReference type="FunCoup" id="G7DT05">
    <property type="interactions" value="18"/>
</dbReference>
<evidence type="ECO:0000256" key="2">
    <source>
        <dbReference type="ARBA" id="ARBA00005407"/>
    </source>
</evidence>
<dbReference type="AlphaFoldDB" id="G7DT05"/>
<reference evidence="7 8" key="2">
    <citation type="journal article" date="2012" name="Open Biol.">
        <title>Characteristics of nucleosomes and linker DNA regions on the genome of the basidiomycete Mixia osmundae revealed by mono- and dinucleosome mapping.</title>
        <authorList>
            <person name="Nishida H."/>
            <person name="Kondo S."/>
            <person name="Matsumoto T."/>
            <person name="Suzuki Y."/>
            <person name="Yoshikawa H."/>
            <person name="Taylor T.D."/>
            <person name="Sugiyama J."/>
        </authorList>
    </citation>
    <scope>NUCLEOTIDE SEQUENCE [LARGE SCALE GENOMIC DNA]</scope>
    <source>
        <strain evidence="8">CBS 9802 / IAM 14324 / JCM 22182 / KY 12970</strain>
    </source>
</reference>
<dbReference type="InterPro" id="IPR039727">
    <property type="entry name" value="SE/Ars2"/>
</dbReference>
<keyword evidence="3" id="KW-0539">Nucleus</keyword>
<dbReference type="InterPro" id="IPR012677">
    <property type="entry name" value="Nucleotide-bd_a/b_plait_sf"/>
</dbReference>
<comment type="similarity">
    <text evidence="2">Belongs to the ARS2 family.</text>
</comment>
<sequence length="738" mass="81574">MDYSNGGYYGGQQAAHDPYYSGRGGYADSQAYASDSYSYSAARPMANDSYDQFGGTGRGGYSAGASAFAGERIYQNRGSDSLRPPEHCAFLVSPSYFRDYMKAFFPEVYDDEPRLNASYAKYRLQFLKAEAEKFIDTHGKDAWFQDAYGVTALPHLLAPNAALEPIPDIPPLSAEDEEIRAKERTRLIDFHRAALQSFLTKAEAGAYNDVSHDLPELPQEPLPERPNDKATLAENTTETASEAPQSKGINGDTAAGDSTLADASAEANGDSTMADAKSAEAGPAEAAPAIAATTEAKESSIPVETEAQKAAIQSKDRLDAATLMTLKPNYLYINAIPRNLKRRSLEKHCAQIAGFDSLVISPANGRVFTRVGWVIFKPDADMTAAYKLLAGSKIDDVSLHVENSVEYRAKIRLAYSILNRPERIRHDCDQAKLIIDRFEAALKDTRGSEMIKAKVTAAATTESSSSKFELDLMLVYLRTVFFTCYYSATIGSTYEDLMRRSGLVLRRPPGSQDEQEDQYDIRGRRVQDQMTTFANDLDEKMDKLLNGNQVDAVRFGGDSFVNRVEAALGPNVIAEADDKHRCRICQKLFKGLSFVEKHIANKHQEELPSRSQEGEIHMLNRYILDPQRANDGFKASDVRHEQTAWFDELKKMRPENKKRASETMSLAERLDAPLGAGRNGKRRADDMQSSTKRQRSGAAAPLPPPQGASLDPRATKRTRAYHDYDDVASGGVDIDLPY</sequence>
<protein>
    <recommendedName>
        <fullName evidence="6">C2H2-type domain-containing protein</fullName>
    </recommendedName>
</protein>
<keyword evidence="8" id="KW-1185">Reference proteome</keyword>
<dbReference type="HOGENOM" id="CLU_376012_0_0_1"/>
<dbReference type="SUPFAM" id="SSF54928">
    <property type="entry name" value="RNA-binding domain, RBD"/>
    <property type="match status" value="1"/>
</dbReference>
<evidence type="ECO:0000313" key="7">
    <source>
        <dbReference type="EMBL" id="GAA93715.1"/>
    </source>
</evidence>
<dbReference type="GO" id="GO:0008270">
    <property type="term" value="F:zinc ion binding"/>
    <property type="evidence" value="ECO:0007669"/>
    <property type="project" value="UniProtKB-KW"/>
</dbReference>
<evidence type="ECO:0000256" key="1">
    <source>
        <dbReference type="ARBA" id="ARBA00004123"/>
    </source>
</evidence>
<dbReference type="PANTHER" id="PTHR13165">
    <property type="entry name" value="ARSENITE-RESISTANCE PROTEIN 2"/>
    <property type="match status" value="1"/>
</dbReference>
<comment type="subcellular location">
    <subcellularLocation>
        <location evidence="1">Nucleus</location>
    </subcellularLocation>
</comment>
<evidence type="ECO:0000256" key="3">
    <source>
        <dbReference type="ARBA" id="ARBA00023242"/>
    </source>
</evidence>
<dbReference type="InterPro" id="IPR035979">
    <property type="entry name" value="RBD_domain_sf"/>
</dbReference>
<keyword evidence="4" id="KW-0863">Zinc-finger</keyword>
<dbReference type="Gene3D" id="3.30.70.330">
    <property type="match status" value="1"/>
</dbReference>
<reference evidence="7 8" key="1">
    <citation type="journal article" date="2011" name="J. Gen. Appl. Microbiol.">
        <title>Draft genome sequencing of the enigmatic basidiomycete Mixia osmundae.</title>
        <authorList>
            <person name="Nishida H."/>
            <person name="Nagatsuka Y."/>
            <person name="Sugiyama J."/>
        </authorList>
    </citation>
    <scope>NUCLEOTIDE SEQUENCE [LARGE SCALE GENOMIC DNA]</scope>
    <source>
        <strain evidence="8">CBS 9802 / IAM 14324 / JCM 22182 / KY 12970</strain>
    </source>
</reference>